<proteinExistence type="predicted"/>
<dbReference type="AlphaFoldDB" id="A0A3S3PN15"/>
<dbReference type="InterPro" id="IPR013783">
    <property type="entry name" value="Ig-like_fold"/>
</dbReference>
<gene>
    <name evidence="2" type="ORF">DPV69_13060</name>
</gene>
<dbReference type="PANTHER" id="PTHR42732">
    <property type="entry name" value="BETA-GALACTOSIDASE"/>
    <property type="match status" value="1"/>
</dbReference>
<dbReference type="InterPro" id="IPR051913">
    <property type="entry name" value="GH2_Domain-Containing"/>
</dbReference>
<dbReference type="Gene3D" id="3.20.20.80">
    <property type="entry name" value="Glycosidases"/>
    <property type="match status" value="1"/>
</dbReference>
<dbReference type="Proteomes" id="UP000284120">
    <property type="component" value="Unassembled WGS sequence"/>
</dbReference>
<dbReference type="GO" id="GO:0004553">
    <property type="term" value="F:hydrolase activity, hydrolyzing O-glycosyl compounds"/>
    <property type="evidence" value="ECO:0007669"/>
    <property type="project" value="InterPro"/>
</dbReference>
<dbReference type="SUPFAM" id="SSF51445">
    <property type="entry name" value="(Trans)glycosidases"/>
    <property type="match status" value="1"/>
</dbReference>
<dbReference type="Gene3D" id="2.60.40.10">
    <property type="entry name" value="Immunoglobulins"/>
    <property type="match status" value="1"/>
</dbReference>
<dbReference type="GO" id="GO:0005975">
    <property type="term" value="P:carbohydrate metabolic process"/>
    <property type="evidence" value="ECO:0007669"/>
    <property type="project" value="InterPro"/>
</dbReference>
<reference evidence="2 3" key="1">
    <citation type="submission" date="2018-06" db="EMBL/GenBank/DDBJ databases">
        <title>Pedobacter endophyticus sp. nov., an endophytic bacterium isolated from a leaf of Triticum aestivum.</title>
        <authorList>
            <person name="Zhang L."/>
        </authorList>
    </citation>
    <scope>NUCLEOTIDE SEQUENCE [LARGE SCALE GENOMIC DNA]</scope>
    <source>
        <strain evidence="2 3">CM134L-2</strain>
    </source>
</reference>
<keyword evidence="3" id="KW-1185">Reference proteome</keyword>
<name>A0A3S3PN15_9SPHI</name>
<feature type="domain" description="Glycoside hydrolase family 2 catalytic" evidence="1">
    <location>
        <begin position="103"/>
        <end position="245"/>
    </location>
</feature>
<dbReference type="PANTHER" id="PTHR42732:SF2">
    <property type="entry name" value="BETA-MANNOSIDASE"/>
    <property type="match status" value="1"/>
</dbReference>
<dbReference type="Pfam" id="PF02836">
    <property type="entry name" value="Glyco_hydro_2_C"/>
    <property type="match status" value="1"/>
</dbReference>
<dbReference type="InterPro" id="IPR006103">
    <property type="entry name" value="Glyco_hydro_2_cat"/>
</dbReference>
<dbReference type="OrthoDB" id="9801077at2"/>
<dbReference type="InterPro" id="IPR017853">
    <property type="entry name" value="GH"/>
</dbReference>
<protein>
    <recommendedName>
        <fullName evidence="1">Glycoside hydrolase family 2 catalytic domain-containing protein</fullName>
    </recommendedName>
</protein>
<evidence type="ECO:0000259" key="1">
    <source>
        <dbReference type="Pfam" id="PF02836"/>
    </source>
</evidence>
<evidence type="ECO:0000313" key="3">
    <source>
        <dbReference type="Proteomes" id="UP000284120"/>
    </source>
</evidence>
<comment type="caution">
    <text evidence="2">The sequence shown here is derived from an EMBL/GenBank/DDBJ whole genome shotgun (WGS) entry which is preliminary data.</text>
</comment>
<evidence type="ECO:0000313" key="2">
    <source>
        <dbReference type="EMBL" id="RWU06218.1"/>
    </source>
</evidence>
<accession>A0A3S3PN15</accession>
<dbReference type="EMBL" id="SAYW01000004">
    <property type="protein sequence ID" value="RWU06218.1"/>
    <property type="molecule type" value="Genomic_DNA"/>
</dbReference>
<sequence length="447" mass="49997">MGEILMHRFNPDNMQKKLYSTIVICAAVCSNLFAAEKKLSNEPLQPLKVEVKKTEKGFELLRDGKPYFVKGAGGTSYYHKVAAYGGNSVRTWSTNGAKSILDSAQKNGLTVMMGLPVTAERHGFNYDDPVAVKKQLERVKAEVLKYKDHPALLTWGIGNELNLSYKNPKVWEAVNDIAKMIKEVDPNHLVTTVLAGVNKKEIEHIKATAPAIELLAINTYGGLAELPAKIKAAGWNGPYMVTEWGPTGHWEGLQTDWNAPVEETSTEKAAVYQNRYQYGIERDKTNCLGSYVFLWGQKQERTPTWYGLFTAKGEENEVVDMMHYLWKGAFPKNKAPHLYGFLLNNQKANQSVYLKPGVNYEAEVMATDPDNDRLNYRWELLPEATKVGEGGDHEDKPTALQMVHTNKGNGKISLTAPKTSGAYRLFVYVEDGKNKVATANIPFFVKE</sequence>
<organism evidence="2 3">
    <name type="scientific">Pedobacter chitinilyticus</name>
    <dbReference type="NCBI Taxonomy" id="2233776"/>
    <lineage>
        <taxon>Bacteria</taxon>
        <taxon>Pseudomonadati</taxon>
        <taxon>Bacteroidota</taxon>
        <taxon>Sphingobacteriia</taxon>
        <taxon>Sphingobacteriales</taxon>
        <taxon>Sphingobacteriaceae</taxon>
        <taxon>Pedobacter</taxon>
    </lineage>
</organism>